<dbReference type="AlphaFoldDB" id="A0A853DDQ5"/>
<keyword evidence="4" id="KW-1185">Reference proteome</keyword>
<name>A0A853DDQ5_9MICO</name>
<evidence type="ECO:0000313" key="4">
    <source>
        <dbReference type="Proteomes" id="UP000571817"/>
    </source>
</evidence>
<evidence type="ECO:0000256" key="2">
    <source>
        <dbReference type="SAM" id="Phobius"/>
    </source>
</evidence>
<proteinExistence type="predicted"/>
<feature type="transmembrane region" description="Helical" evidence="2">
    <location>
        <begin position="212"/>
        <end position="232"/>
    </location>
</feature>
<accession>A0A853DDQ5</accession>
<feature type="transmembrane region" description="Helical" evidence="2">
    <location>
        <begin position="356"/>
        <end position="375"/>
    </location>
</feature>
<feature type="transmembrane region" description="Helical" evidence="2">
    <location>
        <begin position="80"/>
        <end position="101"/>
    </location>
</feature>
<feature type="transmembrane region" description="Helical" evidence="2">
    <location>
        <begin position="387"/>
        <end position="403"/>
    </location>
</feature>
<reference evidence="3 4" key="1">
    <citation type="submission" date="2020-07" db="EMBL/GenBank/DDBJ databases">
        <title>Sequencing the genomes of 1000 actinobacteria strains.</title>
        <authorList>
            <person name="Klenk H.-P."/>
        </authorList>
    </citation>
    <scope>NUCLEOTIDE SEQUENCE [LARGE SCALE GENOMIC DNA]</scope>
    <source>
        <strain evidence="3 4">DSM 29531</strain>
    </source>
</reference>
<feature type="transmembrane region" description="Helical" evidence="2">
    <location>
        <begin position="244"/>
        <end position="266"/>
    </location>
</feature>
<feature type="transmembrane region" description="Helical" evidence="2">
    <location>
        <begin position="171"/>
        <end position="192"/>
    </location>
</feature>
<feature type="transmembrane region" description="Helical" evidence="2">
    <location>
        <begin position="41"/>
        <end position="60"/>
    </location>
</feature>
<keyword evidence="2" id="KW-0812">Transmembrane</keyword>
<keyword evidence="2" id="KW-1133">Transmembrane helix</keyword>
<sequence length="432" mass="45598">MDEPRGETDAPAGSTQGGAGSSAGRERDTEIVNRTVLVEQVLAVLCLFLLGLRLTVHYGVTSGDVLAFLLLPLSLPTLGRYWGAKWALACGMAAMVAGLFLSRSTAVDHVVVGRAQIAAAALLGGILLGVCTVLWARTILPLWLVGLCFGLGSLMSVPRMTFVYSTGSWKFGYATPVTIVVLSIAVATRMKWPQLAALGGLMAVAAGTDSRSLFATYIVTGALLLCAGRYTWGDDLRASFAKAGLLVVVLAAILTLGQTLILRGYLGAETEQRTVLQLNRSGSLLLGGRPELVGFKSLLMEHPLGYGMGVQPNMHDISIAENAMQAIGADPRLGGLDKYMFYSGQFELHSITADLWAPYGILGLVLAGIIAVVALRFLTAAISGSRVNALVLFLSCVTVWDLLGTPLWTAAPTLTLLLGSAPVVARARREQP</sequence>
<protein>
    <recommendedName>
        <fullName evidence="5">O-antigen ligase</fullName>
    </recommendedName>
</protein>
<evidence type="ECO:0000256" key="1">
    <source>
        <dbReference type="SAM" id="MobiDB-lite"/>
    </source>
</evidence>
<dbReference type="Proteomes" id="UP000571817">
    <property type="component" value="Unassembled WGS sequence"/>
</dbReference>
<organism evidence="3 4">
    <name type="scientific">Allobranchiibius huperziae</name>
    <dbReference type="NCBI Taxonomy" id="1874116"/>
    <lineage>
        <taxon>Bacteria</taxon>
        <taxon>Bacillati</taxon>
        <taxon>Actinomycetota</taxon>
        <taxon>Actinomycetes</taxon>
        <taxon>Micrococcales</taxon>
        <taxon>Dermacoccaceae</taxon>
        <taxon>Allobranchiibius</taxon>
    </lineage>
</organism>
<keyword evidence="2" id="KW-0472">Membrane</keyword>
<feature type="transmembrane region" description="Helical" evidence="2">
    <location>
        <begin position="113"/>
        <end position="136"/>
    </location>
</feature>
<comment type="caution">
    <text evidence="3">The sequence shown here is derived from an EMBL/GenBank/DDBJ whole genome shotgun (WGS) entry which is preliminary data.</text>
</comment>
<dbReference type="RefSeq" id="WP_179482303.1">
    <property type="nucleotide sequence ID" value="NZ_JACCFW010000001.1"/>
</dbReference>
<evidence type="ECO:0008006" key="5">
    <source>
        <dbReference type="Google" id="ProtNLM"/>
    </source>
</evidence>
<feature type="transmembrane region" description="Helical" evidence="2">
    <location>
        <begin position="142"/>
        <end position="164"/>
    </location>
</feature>
<gene>
    <name evidence="3" type="ORF">HNR15_002505</name>
</gene>
<evidence type="ECO:0000313" key="3">
    <source>
        <dbReference type="EMBL" id="NYJ75542.1"/>
    </source>
</evidence>
<feature type="region of interest" description="Disordered" evidence="1">
    <location>
        <begin position="1"/>
        <end position="26"/>
    </location>
</feature>
<dbReference type="EMBL" id="JACCFW010000001">
    <property type="protein sequence ID" value="NYJ75542.1"/>
    <property type="molecule type" value="Genomic_DNA"/>
</dbReference>